<evidence type="ECO:0000313" key="10">
    <source>
        <dbReference type="Proteomes" id="UP000186817"/>
    </source>
</evidence>
<dbReference type="EC" id="4.2.1.1" evidence="3"/>
<dbReference type="SMART" id="SM00947">
    <property type="entry name" value="Pro_CA"/>
    <property type="match status" value="3"/>
</dbReference>
<feature type="region of interest" description="Disordered" evidence="8">
    <location>
        <begin position="1147"/>
        <end position="1167"/>
    </location>
</feature>
<comment type="caution">
    <text evidence="9">The sequence shown here is derived from an EMBL/GenBank/DDBJ whole genome shotgun (WGS) entry which is preliminary data.</text>
</comment>
<dbReference type="SUPFAM" id="SSF53056">
    <property type="entry name" value="beta-carbonic anhydrase, cab"/>
    <property type="match status" value="3"/>
</dbReference>
<gene>
    <name evidence="9" type="primary">mtcA2</name>
    <name evidence="9" type="ORF">AK812_SmicGene33238</name>
</gene>
<dbReference type="PANTHER" id="PTHR11002">
    <property type="entry name" value="CARBONIC ANHYDRASE"/>
    <property type="match status" value="1"/>
</dbReference>
<feature type="region of interest" description="Disordered" evidence="8">
    <location>
        <begin position="981"/>
        <end position="1029"/>
    </location>
</feature>
<reference evidence="9 10" key="1">
    <citation type="submission" date="2016-02" db="EMBL/GenBank/DDBJ databases">
        <title>Genome analysis of coral dinoflagellate symbionts highlights evolutionary adaptations to a symbiotic lifestyle.</title>
        <authorList>
            <person name="Aranda M."/>
            <person name="Li Y."/>
            <person name="Liew Y.J."/>
            <person name="Baumgarten S."/>
            <person name="Simakov O."/>
            <person name="Wilson M."/>
            <person name="Piel J."/>
            <person name="Ashoor H."/>
            <person name="Bougouffa S."/>
            <person name="Bajic V.B."/>
            <person name="Ryu T."/>
            <person name="Ravasi T."/>
            <person name="Bayer T."/>
            <person name="Micklem G."/>
            <person name="Kim H."/>
            <person name="Bhak J."/>
            <person name="Lajeunesse T.C."/>
            <person name="Voolstra C.R."/>
        </authorList>
    </citation>
    <scope>NUCLEOTIDE SEQUENCE [LARGE SCALE GENOMIC DNA]</scope>
    <source>
        <strain evidence="9 10">CCMP2467</strain>
    </source>
</reference>
<dbReference type="Pfam" id="PF00484">
    <property type="entry name" value="Pro_CA"/>
    <property type="match status" value="3"/>
</dbReference>
<sequence length="1257" mass="135323">MDEEVEQPAPRFKCDFEELPDGNFIWHASLVLLHYLQAPERARQLRGKRVLELGSGLGHLGHGLASAKIPLIPNMAKPSSPSPETVLREQKDEAEECSKMDVPEVMQSVLTAPSPARCRKLEPSLQAWAASNRAAAQLPNVAASEERGRERYSRHDWMGSLRQETQGSQTWGKQFHPTVVDMSFFTQLSEALTLCSRPQDGNRRFVEGRTLASRASPGMLQELVELGQAPHTAIIGCADSRVPLETIFDTMPGDIFVLRNAGNTCTHAEGSIVGSLEYCTGNLGTRLVLVLGHTKCGAVYGATKTFLNAQAAPKKAGSALQGLLQDLGAVAHQAQEEMGADAEEDAIAAHAVRVNVFHTVNFLLKFSDSIREGVRSGQIRIEAGIYHLETGSVEFLGESPQQANLLESTLPLPPSMAASQADRGMHGVRTGADGIIKSGAALKLLKEGNERFAAGAPVSGATSSSMRRALAKCGQAPHSAIVGSADSRVPIDTLFDAMPGDLFVLRNAGNTCTHAEGSIVGSLEFCTGKLGTQLILVLGHNHCCAVAGATRTYRSGATERAPGSALEGLLQGLAGVAKRASEDLGPSAQEANVVAHAVKVNVFNSMNFLIKFSEPIRELVRNGDLDIQGGIYHLETGRVEFLGRSPQQKELLSSKWCVPPSITSGAVRTSKSAIVPPQEALAVLRNGNERFVVGAPVAGKMHKSMREALASVGQAPHAAVVGCSDSRVPLETIFDALPGDLFVLRNAGNTCTHAEGSVLGSLEFCTGALNTRLIFVLGHTNCGAMKGATMAFLQSQKPAAKDGHALDAMLRGLGSVAERAAMELGKEATGDEIAQHAVKLNVFATMNFMLQHSEPIRQKVKSGDLEVHGGIYDLASGRVQFLGQSPSQTKLLKLPLTPAISPKVPRGPHLRTEDRSRSRSRSCSSSREWTPQNTPTRHSLSRSMTPGRGMPVKEQEAVDQYLNRMALARLDSPLRKIAFGSGTPRVAASPARSASGSSHTGSDYSRDSRLSHLSRPRSLSKDQLSTEDRECLKAAEERRALRKQLRRNRRKYKEALLGGNIAERCTERILTTPIAPELHTSFRGARLRSTSWHGTEQRDSMSTAAGADSRVYLKKHPNPREQAAIERHLEHRFAALLLANPFPVKDSARETPVPGPVRKPEQQAMSIPKGVEADAWIAAAESPEERAQRARAVALARRDTEWEEQRSQLCIFRPSTGGMPATPEKAVGDLRATLAGSPRSPEANQASADTCEDAEQP</sequence>
<keyword evidence="6" id="KW-0456">Lyase</keyword>
<dbReference type="GO" id="GO:0008270">
    <property type="term" value="F:zinc ion binding"/>
    <property type="evidence" value="ECO:0007669"/>
    <property type="project" value="InterPro"/>
</dbReference>
<dbReference type="Pfam" id="PF10294">
    <property type="entry name" value="Methyltransf_16"/>
    <property type="match status" value="1"/>
</dbReference>
<comment type="cofactor">
    <cofactor evidence="1">
        <name>Zn(2+)</name>
        <dbReference type="ChEBI" id="CHEBI:29105"/>
    </cofactor>
</comment>
<keyword evidence="10" id="KW-1185">Reference proteome</keyword>
<evidence type="ECO:0000313" key="9">
    <source>
        <dbReference type="EMBL" id="OLP85737.1"/>
    </source>
</evidence>
<keyword evidence="5" id="KW-0862">Zinc</keyword>
<dbReference type="InterPro" id="IPR019410">
    <property type="entry name" value="Methyltransf_16"/>
</dbReference>
<keyword evidence="4" id="KW-0479">Metal-binding</keyword>
<organism evidence="9 10">
    <name type="scientific">Symbiodinium microadriaticum</name>
    <name type="common">Dinoflagellate</name>
    <name type="synonym">Zooxanthella microadriatica</name>
    <dbReference type="NCBI Taxonomy" id="2951"/>
    <lineage>
        <taxon>Eukaryota</taxon>
        <taxon>Sar</taxon>
        <taxon>Alveolata</taxon>
        <taxon>Dinophyceae</taxon>
        <taxon>Suessiales</taxon>
        <taxon>Symbiodiniaceae</taxon>
        <taxon>Symbiodinium</taxon>
    </lineage>
</organism>
<dbReference type="Gene3D" id="3.40.1050.10">
    <property type="entry name" value="Carbonic anhydrase"/>
    <property type="match status" value="3"/>
</dbReference>
<dbReference type="AlphaFoldDB" id="A0A1Q9CS65"/>
<evidence type="ECO:0000256" key="8">
    <source>
        <dbReference type="SAM" id="MobiDB-lite"/>
    </source>
</evidence>
<dbReference type="OrthoDB" id="435804at2759"/>
<protein>
    <recommendedName>
        <fullName evidence="3">carbonic anhydrase</fullName>
        <ecNumber evidence="3">4.2.1.1</ecNumber>
    </recommendedName>
</protein>
<accession>A0A1Q9CS65</accession>
<dbReference type="GO" id="GO:0004089">
    <property type="term" value="F:carbonate dehydratase activity"/>
    <property type="evidence" value="ECO:0007669"/>
    <property type="project" value="UniProtKB-EC"/>
</dbReference>
<feature type="compositionally biased region" description="Polar residues" evidence="8">
    <location>
        <begin position="928"/>
        <end position="944"/>
    </location>
</feature>
<dbReference type="InterPro" id="IPR029063">
    <property type="entry name" value="SAM-dependent_MTases_sf"/>
</dbReference>
<dbReference type="PANTHER" id="PTHR11002:SF76">
    <property type="entry name" value="CARBONIC ANHYDRASE"/>
    <property type="match status" value="1"/>
</dbReference>
<feature type="region of interest" description="Disordered" evidence="8">
    <location>
        <begin position="893"/>
        <end position="954"/>
    </location>
</feature>
<dbReference type="Proteomes" id="UP000186817">
    <property type="component" value="Unassembled WGS sequence"/>
</dbReference>
<dbReference type="InterPro" id="IPR036874">
    <property type="entry name" value="Carbonic_anhydrase_sf"/>
</dbReference>
<dbReference type="Gene3D" id="3.40.50.150">
    <property type="entry name" value="Vaccinia Virus protein VP39"/>
    <property type="match status" value="1"/>
</dbReference>
<dbReference type="InterPro" id="IPR001765">
    <property type="entry name" value="Carbonic_anhydrase"/>
</dbReference>
<feature type="compositionally biased region" description="Low complexity" evidence="8">
    <location>
        <begin position="987"/>
        <end position="998"/>
    </location>
</feature>
<proteinExistence type="inferred from homology"/>
<feature type="region of interest" description="Disordered" evidence="8">
    <location>
        <begin position="1211"/>
        <end position="1257"/>
    </location>
</feature>
<evidence type="ECO:0000256" key="6">
    <source>
        <dbReference type="ARBA" id="ARBA00023239"/>
    </source>
</evidence>
<evidence type="ECO:0000256" key="4">
    <source>
        <dbReference type="ARBA" id="ARBA00022723"/>
    </source>
</evidence>
<dbReference type="EMBL" id="LSRX01000959">
    <property type="protein sequence ID" value="OLP85737.1"/>
    <property type="molecule type" value="Genomic_DNA"/>
</dbReference>
<comment type="catalytic activity">
    <reaction evidence="7">
        <text>hydrogencarbonate + H(+) = CO2 + H2O</text>
        <dbReference type="Rhea" id="RHEA:10748"/>
        <dbReference type="ChEBI" id="CHEBI:15377"/>
        <dbReference type="ChEBI" id="CHEBI:15378"/>
        <dbReference type="ChEBI" id="CHEBI:16526"/>
        <dbReference type="ChEBI" id="CHEBI:17544"/>
        <dbReference type="EC" id="4.2.1.1"/>
    </reaction>
</comment>
<evidence type="ECO:0000256" key="5">
    <source>
        <dbReference type="ARBA" id="ARBA00022833"/>
    </source>
</evidence>
<evidence type="ECO:0000256" key="7">
    <source>
        <dbReference type="ARBA" id="ARBA00048348"/>
    </source>
</evidence>
<name>A0A1Q9CS65_SYMMI</name>
<evidence type="ECO:0000256" key="2">
    <source>
        <dbReference type="ARBA" id="ARBA00006217"/>
    </source>
</evidence>
<evidence type="ECO:0000256" key="1">
    <source>
        <dbReference type="ARBA" id="ARBA00001947"/>
    </source>
</evidence>
<comment type="similarity">
    <text evidence="2">Belongs to the beta-class carbonic anhydrase family.</text>
</comment>
<evidence type="ECO:0000256" key="3">
    <source>
        <dbReference type="ARBA" id="ARBA00012925"/>
    </source>
</evidence>